<reference evidence="2" key="1">
    <citation type="submission" date="2016-10" db="EMBL/GenBank/DDBJ databases">
        <authorList>
            <person name="Varghese N."/>
            <person name="Submissions S."/>
        </authorList>
    </citation>
    <scope>NUCLEOTIDE SEQUENCE [LARGE SCALE GENOMIC DNA]</scope>
    <source>
        <strain evidence="2">DSM 44945</strain>
    </source>
</reference>
<dbReference type="InterPro" id="IPR014197">
    <property type="entry name" value="Sporulation_prot_YunB"/>
</dbReference>
<dbReference type="NCBIfam" id="TIGR02832">
    <property type="entry name" value="spo_yunB"/>
    <property type="match status" value="1"/>
</dbReference>
<organism evidence="1 2">
    <name type="scientific">Planifilum fulgidum</name>
    <dbReference type="NCBI Taxonomy" id="201973"/>
    <lineage>
        <taxon>Bacteria</taxon>
        <taxon>Bacillati</taxon>
        <taxon>Bacillota</taxon>
        <taxon>Bacilli</taxon>
        <taxon>Bacillales</taxon>
        <taxon>Thermoactinomycetaceae</taxon>
        <taxon>Planifilum</taxon>
    </lineage>
</organism>
<evidence type="ECO:0000313" key="1">
    <source>
        <dbReference type="EMBL" id="SFG50796.1"/>
    </source>
</evidence>
<dbReference type="Pfam" id="PF09560">
    <property type="entry name" value="Spore_YunB"/>
    <property type="match status" value="1"/>
</dbReference>
<dbReference type="Proteomes" id="UP000198661">
    <property type="component" value="Unassembled WGS sequence"/>
</dbReference>
<gene>
    <name evidence="1" type="ORF">SAMN04488025_1412</name>
</gene>
<accession>A0A1I2SKM9</accession>
<dbReference type="PIRSF" id="PIRSF021383">
    <property type="entry name" value="YunB"/>
    <property type="match status" value="1"/>
</dbReference>
<proteinExistence type="predicted"/>
<keyword evidence="2" id="KW-1185">Reference proteome</keyword>
<name>A0A1I2SKM9_9BACL</name>
<protein>
    <submittedName>
        <fullName evidence="1">Sporulation protein YunB</fullName>
    </submittedName>
</protein>
<dbReference type="EMBL" id="FOOK01000041">
    <property type="protein sequence ID" value="SFG50796.1"/>
    <property type="molecule type" value="Genomic_DNA"/>
</dbReference>
<evidence type="ECO:0000313" key="2">
    <source>
        <dbReference type="Proteomes" id="UP000198661"/>
    </source>
</evidence>
<dbReference type="RefSeq" id="WP_092041266.1">
    <property type="nucleotide sequence ID" value="NZ_FOOK01000041.1"/>
</dbReference>
<dbReference type="STRING" id="201973.SAMN04488025_1412"/>
<sequence>MRIRRRFPARSTNPFRWGLYAVLLLFFLSLPFLYSVENRVERKLLDIARSEVKNIAQSAVNKAVEEVRRNYARDLNHSLMLTKDERGHIQSVQVNQEVQARLYETLTKTVQRELKKASRQKSVEIPLGAVFDSKLFADMGPNIPLKYWPKGSTHIEMEGTMESGGINMVMIKLNVRITNEMVILLPKNESTIRTRHSYPLGQLTIVGEVPEFYMGGQGTKAPIPVIPTQ</sequence>
<dbReference type="OrthoDB" id="1649278at2"/>
<dbReference type="AlphaFoldDB" id="A0A1I2SKM9"/>